<evidence type="ECO:0000313" key="6">
    <source>
        <dbReference type="EMBL" id="PIR88608.1"/>
    </source>
</evidence>
<evidence type="ECO:0000259" key="5">
    <source>
        <dbReference type="Pfam" id="PF00496"/>
    </source>
</evidence>
<gene>
    <name evidence="6" type="ORF">COU09_01335</name>
</gene>
<protein>
    <recommendedName>
        <fullName evidence="5">Solute-binding protein family 5 domain-containing protein</fullName>
    </recommendedName>
</protein>
<evidence type="ECO:0000256" key="2">
    <source>
        <dbReference type="ARBA" id="ARBA00022448"/>
    </source>
</evidence>
<keyword evidence="4" id="KW-0812">Transmembrane</keyword>
<evidence type="ECO:0000256" key="4">
    <source>
        <dbReference type="SAM" id="Phobius"/>
    </source>
</evidence>
<feature type="domain" description="Solute-binding protein family 5" evidence="5">
    <location>
        <begin position="89"/>
        <end position="448"/>
    </location>
</feature>
<dbReference type="InterPro" id="IPR000914">
    <property type="entry name" value="SBP_5_dom"/>
</dbReference>
<dbReference type="GO" id="GO:0043190">
    <property type="term" value="C:ATP-binding cassette (ABC) transporter complex"/>
    <property type="evidence" value="ECO:0007669"/>
    <property type="project" value="InterPro"/>
</dbReference>
<keyword evidence="3" id="KW-0732">Signal</keyword>
<dbReference type="Gene3D" id="3.90.76.10">
    <property type="entry name" value="Dipeptide-binding Protein, Domain 1"/>
    <property type="match status" value="1"/>
</dbReference>
<dbReference type="GO" id="GO:1904680">
    <property type="term" value="F:peptide transmembrane transporter activity"/>
    <property type="evidence" value="ECO:0007669"/>
    <property type="project" value="TreeGrafter"/>
</dbReference>
<dbReference type="Gene3D" id="3.40.190.10">
    <property type="entry name" value="Periplasmic binding protein-like II"/>
    <property type="match status" value="1"/>
</dbReference>
<dbReference type="SUPFAM" id="SSF53850">
    <property type="entry name" value="Periplasmic binding protein-like II"/>
    <property type="match status" value="1"/>
</dbReference>
<sequence length="548" mass="61770">MISSLLAAHKRLSVNERLVFLVAATIFILAFITSLGYWYFSVSSIIPAQGGEYTEGLVGQPSFINPVLSNANEIDHALMVLMFADLETLAESIEHSEDGKEWTLVLRDNLVWSDGETLDINDVLFTIDTIKNREANSPLFSTWRDVDVKIVDERTLTFKLPAIYSYFGDTLADFRPIPQHAFGSIPPSNLRISEFSLEPIASGPYRFLSIEKERDGLIAEYKLVRNNNYAGERALIGRFNVRFFQTFKEALAAFNRHYLDGIGGLRNEHVASISRQAEVYTFNVPRYYALFVNQSANAALAELEVRKAMDLAIDRKSLINSALEGQGEIADGPILPFLDGYLKPEDNKQSLREAKKVLGDAGWETNKDTGLREKDGEVLDFDLIVPNIDFLVESAQILQKQVKEIGVNFSPIVLEPEDVNEEIIKTRNYQILLFGNVLRENSDIYSFWHSNQRFYPGLNLSLYSNPEVDEALGVSRTVFDQEERAAALNLIQSKIRSGLPAIFLYSPNYIYASRPETKGIEGTLLPSPADHLEEAAAWYFETTRSFKS</sequence>
<dbReference type="InterPro" id="IPR039424">
    <property type="entry name" value="SBP_5"/>
</dbReference>
<dbReference type="PIRSF" id="PIRSF002741">
    <property type="entry name" value="MppA"/>
    <property type="match status" value="1"/>
</dbReference>
<reference evidence="7" key="1">
    <citation type="submission" date="2017-09" db="EMBL/GenBank/DDBJ databases">
        <title>Depth-based differentiation of microbial function through sediment-hosted aquifers and enrichment of novel symbionts in the deep terrestrial subsurface.</title>
        <authorList>
            <person name="Probst A.J."/>
            <person name="Ladd B."/>
            <person name="Jarett J.K."/>
            <person name="Geller-Mcgrath D.E."/>
            <person name="Sieber C.M.K."/>
            <person name="Emerson J.B."/>
            <person name="Anantharaman K."/>
            <person name="Thomas B.C."/>
            <person name="Malmstrom R."/>
            <person name="Stieglmeier M."/>
            <person name="Klingl A."/>
            <person name="Woyke T."/>
            <person name="Ryan C.M."/>
            <person name="Banfield J.F."/>
        </authorList>
    </citation>
    <scope>NUCLEOTIDE SEQUENCE [LARGE SCALE GENOMIC DNA]</scope>
</reference>
<dbReference type="Pfam" id="PF00496">
    <property type="entry name" value="SBP_bac_5"/>
    <property type="match status" value="1"/>
</dbReference>
<evidence type="ECO:0000256" key="3">
    <source>
        <dbReference type="ARBA" id="ARBA00022729"/>
    </source>
</evidence>
<dbReference type="GO" id="GO:0015833">
    <property type="term" value="P:peptide transport"/>
    <property type="evidence" value="ECO:0007669"/>
    <property type="project" value="TreeGrafter"/>
</dbReference>
<keyword evidence="4" id="KW-0472">Membrane</keyword>
<dbReference type="EMBL" id="PFBB01000014">
    <property type="protein sequence ID" value="PIR88608.1"/>
    <property type="molecule type" value="Genomic_DNA"/>
</dbReference>
<dbReference type="InterPro" id="IPR030678">
    <property type="entry name" value="Peptide/Ni-bd"/>
</dbReference>
<evidence type="ECO:0000313" key="7">
    <source>
        <dbReference type="Proteomes" id="UP000229615"/>
    </source>
</evidence>
<comment type="similarity">
    <text evidence="1">Belongs to the bacterial solute-binding protein 5 family.</text>
</comment>
<dbReference type="GO" id="GO:0042597">
    <property type="term" value="C:periplasmic space"/>
    <property type="evidence" value="ECO:0007669"/>
    <property type="project" value="UniProtKB-ARBA"/>
</dbReference>
<evidence type="ECO:0000256" key="1">
    <source>
        <dbReference type="ARBA" id="ARBA00005695"/>
    </source>
</evidence>
<dbReference type="PANTHER" id="PTHR30290:SF9">
    <property type="entry name" value="OLIGOPEPTIDE-BINDING PROTEIN APPA"/>
    <property type="match status" value="1"/>
</dbReference>
<dbReference type="AlphaFoldDB" id="A0A2H0UQF3"/>
<accession>A0A2H0UQF3</accession>
<proteinExistence type="inferred from homology"/>
<comment type="caution">
    <text evidence="6">The sequence shown here is derived from an EMBL/GenBank/DDBJ whole genome shotgun (WGS) entry which is preliminary data.</text>
</comment>
<feature type="transmembrane region" description="Helical" evidence="4">
    <location>
        <begin position="18"/>
        <end position="40"/>
    </location>
</feature>
<dbReference type="CDD" id="cd08513">
    <property type="entry name" value="PBP2_thermophilic_Hb8_like"/>
    <property type="match status" value="1"/>
</dbReference>
<dbReference type="Gene3D" id="3.10.105.10">
    <property type="entry name" value="Dipeptide-binding Protein, Domain 3"/>
    <property type="match status" value="1"/>
</dbReference>
<organism evidence="6 7">
    <name type="scientific">Candidatus Harrisonbacteria bacterium CG10_big_fil_rev_8_21_14_0_10_44_23</name>
    <dbReference type="NCBI Taxonomy" id="1974585"/>
    <lineage>
        <taxon>Bacteria</taxon>
        <taxon>Candidatus Harrisoniibacteriota</taxon>
    </lineage>
</organism>
<keyword evidence="4" id="KW-1133">Transmembrane helix</keyword>
<name>A0A2H0UQF3_9BACT</name>
<dbReference type="PANTHER" id="PTHR30290">
    <property type="entry name" value="PERIPLASMIC BINDING COMPONENT OF ABC TRANSPORTER"/>
    <property type="match status" value="1"/>
</dbReference>
<keyword evidence="2" id="KW-0813">Transport</keyword>
<dbReference type="Proteomes" id="UP000229615">
    <property type="component" value="Unassembled WGS sequence"/>
</dbReference>